<dbReference type="EMBL" id="JAGKQM010000013">
    <property type="protein sequence ID" value="KAH0892269.1"/>
    <property type="molecule type" value="Genomic_DNA"/>
</dbReference>
<proteinExistence type="predicted"/>
<evidence type="ECO:0000313" key="3">
    <source>
        <dbReference type="EMBL" id="KAH0892269.1"/>
    </source>
</evidence>
<reference evidence="3 4" key="1">
    <citation type="submission" date="2021-05" db="EMBL/GenBank/DDBJ databases">
        <title>Genome Assembly of Synthetic Allotetraploid Brassica napus Reveals Homoeologous Exchanges between Subgenomes.</title>
        <authorList>
            <person name="Davis J.T."/>
        </authorList>
    </citation>
    <scope>NUCLEOTIDE SEQUENCE [LARGE SCALE GENOMIC DNA]</scope>
    <source>
        <strain evidence="4">cv. Da-Ae</strain>
        <tissue evidence="3">Seedling</tissue>
    </source>
</reference>
<feature type="chain" id="PRO_5045474910" evidence="2">
    <location>
        <begin position="22"/>
        <end position="366"/>
    </location>
</feature>
<keyword evidence="1" id="KW-1133">Transmembrane helix</keyword>
<keyword evidence="1" id="KW-0472">Membrane</keyword>
<organism evidence="3 4">
    <name type="scientific">Brassica napus</name>
    <name type="common">Rape</name>
    <dbReference type="NCBI Taxonomy" id="3708"/>
    <lineage>
        <taxon>Eukaryota</taxon>
        <taxon>Viridiplantae</taxon>
        <taxon>Streptophyta</taxon>
        <taxon>Embryophyta</taxon>
        <taxon>Tracheophyta</taxon>
        <taxon>Spermatophyta</taxon>
        <taxon>Magnoliopsida</taxon>
        <taxon>eudicotyledons</taxon>
        <taxon>Gunneridae</taxon>
        <taxon>Pentapetalae</taxon>
        <taxon>rosids</taxon>
        <taxon>malvids</taxon>
        <taxon>Brassicales</taxon>
        <taxon>Brassicaceae</taxon>
        <taxon>Brassiceae</taxon>
        <taxon>Brassica</taxon>
    </lineage>
</organism>
<comment type="caution">
    <text evidence="3">The sequence shown here is derived from an EMBL/GenBank/DDBJ whole genome shotgun (WGS) entry which is preliminary data.</text>
</comment>
<accession>A0ABQ8AI89</accession>
<evidence type="ECO:0000256" key="1">
    <source>
        <dbReference type="SAM" id="Phobius"/>
    </source>
</evidence>
<dbReference type="Proteomes" id="UP000824890">
    <property type="component" value="Unassembled WGS sequence"/>
</dbReference>
<feature type="signal peptide" evidence="2">
    <location>
        <begin position="1"/>
        <end position="21"/>
    </location>
</feature>
<sequence length="366" mass="40053">MSSSCLLAVVHLVLFVVIVSSVHLVVTTSTVSIDVTASPAPHVITGYACCSSPHHIYSLHQRLHLGFSSVYSRSVNFGSPQAVKTKPFAGDPHQTPLTHPLQGTLHSIKLAVRASSGIDETRSSSDILESSSTYFTRLFDFSDEFRALPPPSRVALCSAVDSYSDEIGIRVTSPPPVLYTVAISPFDCGHSETHSGKCFRPQAGTPSPSLSPAIHLCLVTKQTLICWSESITWAWAYTSRMGLRFNHNALCEVGLGLSFISSSAKAVRSSLVLLQQPFRTSLQQWEIHDLQTVFNRCQNPLVGFFKIDFDVCAFLRTRALELQVKLLFGSLLSLAISIIRLVSVIFIYQITVEYSSSRNQFGPSGS</sequence>
<protein>
    <submittedName>
        <fullName evidence="3">Uncharacterized protein</fullName>
    </submittedName>
</protein>
<keyword evidence="1" id="KW-0812">Transmembrane</keyword>
<feature type="transmembrane region" description="Helical" evidence="1">
    <location>
        <begin position="326"/>
        <end position="348"/>
    </location>
</feature>
<evidence type="ECO:0000256" key="2">
    <source>
        <dbReference type="SAM" id="SignalP"/>
    </source>
</evidence>
<keyword evidence="4" id="KW-1185">Reference proteome</keyword>
<keyword evidence="2" id="KW-0732">Signal</keyword>
<name>A0ABQ8AI89_BRANA</name>
<gene>
    <name evidence="3" type="ORF">HID58_054698</name>
</gene>
<evidence type="ECO:0000313" key="4">
    <source>
        <dbReference type="Proteomes" id="UP000824890"/>
    </source>
</evidence>